<accession>A0ABT0RQ23</accession>
<sequence length="155" mass="17273">MTSRDLDTPYRGGFVGGEHRFALTVYFEDTDTAGIVYYANYLKFMERARSDMLRAAGIDQRAAKEAGEGVYAVAEVNIRYLRPAKLGEDLLVLSTVEQVRAASVLIHQRVMRGDQTLADARVTAAFLDPSDRPKRQPKPWVETFKAISEGDSLNA</sequence>
<protein>
    <submittedName>
        <fullName evidence="4">Acyl-CoA thioesterase</fullName>
    </submittedName>
</protein>
<dbReference type="RefSeq" id="WP_249849146.1">
    <property type="nucleotide sequence ID" value="NZ_JAMGBD010000002.1"/>
</dbReference>
<dbReference type="Pfam" id="PF13279">
    <property type="entry name" value="4HBT_2"/>
    <property type="match status" value="1"/>
</dbReference>
<organism evidence="4 5">
    <name type="scientific">Sphingomonas alba</name>
    <dbReference type="NCBI Taxonomy" id="2908208"/>
    <lineage>
        <taxon>Bacteria</taxon>
        <taxon>Pseudomonadati</taxon>
        <taxon>Pseudomonadota</taxon>
        <taxon>Alphaproteobacteria</taxon>
        <taxon>Sphingomonadales</taxon>
        <taxon>Sphingomonadaceae</taxon>
        <taxon>Sphingomonas</taxon>
    </lineage>
</organism>
<dbReference type="InterPro" id="IPR029069">
    <property type="entry name" value="HotDog_dom_sf"/>
</dbReference>
<comment type="similarity">
    <text evidence="1">Belongs to the 4-hydroxybenzoyl-CoA thioesterase family.</text>
</comment>
<feature type="region of interest" description="Disordered" evidence="3">
    <location>
        <begin position="129"/>
        <end position="155"/>
    </location>
</feature>
<comment type="caution">
    <text evidence="4">The sequence shown here is derived from an EMBL/GenBank/DDBJ whole genome shotgun (WGS) entry which is preliminary data.</text>
</comment>
<dbReference type="PANTHER" id="PTHR31793">
    <property type="entry name" value="4-HYDROXYBENZOYL-COA THIOESTERASE FAMILY MEMBER"/>
    <property type="match status" value="1"/>
</dbReference>
<dbReference type="PIRSF" id="PIRSF003230">
    <property type="entry name" value="YbgC"/>
    <property type="match status" value="1"/>
</dbReference>
<evidence type="ECO:0000256" key="3">
    <source>
        <dbReference type="SAM" id="MobiDB-lite"/>
    </source>
</evidence>
<dbReference type="PANTHER" id="PTHR31793:SF37">
    <property type="entry name" value="ACYL-COA THIOESTER HYDROLASE YBGC"/>
    <property type="match status" value="1"/>
</dbReference>
<keyword evidence="2" id="KW-0378">Hydrolase</keyword>
<evidence type="ECO:0000313" key="5">
    <source>
        <dbReference type="Proteomes" id="UP001165363"/>
    </source>
</evidence>
<reference evidence="4" key="1">
    <citation type="submission" date="2022-05" db="EMBL/GenBank/DDBJ databases">
        <authorList>
            <person name="Jo J.-H."/>
            <person name="Im W.-T."/>
        </authorList>
    </citation>
    <scope>NUCLEOTIDE SEQUENCE</scope>
    <source>
        <strain evidence="4">SE158</strain>
    </source>
</reference>
<name>A0ABT0RQ23_9SPHN</name>
<dbReference type="EMBL" id="JAMGBD010000002">
    <property type="protein sequence ID" value="MCL6684751.1"/>
    <property type="molecule type" value="Genomic_DNA"/>
</dbReference>
<dbReference type="Gene3D" id="3.10.129.10">
    <property type="entry name" value="Hotdog Thioesterase"/>
    <property type="match status" value="1"/>
</dbReference>
<keyword evidence="5" id="KW-1185">Reference proteome</keyword>
<dbReference type="NCBIfam" id="TIGR00051">
    <property type="entry name" value="YbgC/FadM family acyl-CoA thioesterase"/>
    <property type="match status" value="1"/>
</dbReference>
<gene>
    <name evidence="4" type="ORF">LZ536_12705</name>
</gene>
<dbReference type="SUPFAM" id="SSF54637">
    <property type="entry name" value="Thioesterase/thiol ester dehydrase-isomerase"/>
    <property type="match status" value="1"/>
</dbReference>
<dbReference type="CDD" id="cd00586">
    <property type="entry name" value="4HBT"/>
    <property type="match status" value="1"/>
</dbReference>
<evidence type="ECO:0000256" key="1">
    <source>
        <dbReference type="ARBA" id="ARBA00005953"/>
    </source>
</evidence>
<dbReference type="InterPro" id="IPR006684">
    <property type="entry name" value="YbgC/YbaW"/>
</dbReference>
<evidence type="ECO:0000256" key="2">
    <source>
        <dbReference type="ARBA" id="ARBA00022801"/>
    </source>
</evidence>
<proteinExistence type="inferred from homology"/>
<evidence type="ECO:0000313" key="4">
    <source>
        <dbReference type="EMBL" id="MCL6684751.1"/>
    </source>
</evidence>
<dbReference type="InterPro" id="IPR050563">
    <property type="entry name" value="4-hydroxybenzoyl-CoA_TE"/>
</dbReference>
<dbReference type="Proteomes" id="UP001165363">
    <property type="component" value="Unassembled WGS sequence"/>
</dbReference>